<dbReference type="AlphaFoldDB" id="A0A9X4KG27"/>
<organism evidence="3 4">
    <name type="scientific">Cohnella ginsengisoli</name>
    <dbReference type="NCBI Taxonomy" id="425004"/>
    <lineage>
        <taxon>Bacteria</taxon>
        <taxon>Bacillati</taxon>
        <taxon>Bacillota</taxon>
        <taxon>Bacilli</taxon>
        <taxon>Bacillales</taxon>
        <taxon>Paenibacillaceae</taxon>
        <taxon>Cohnella</taxon>
    </lineage>
</organism>
<dbReference type="PANTHER" id="PTHR43308:SF5">
    <property type="entry name" value="S-LAYER PROTEIN _ PEPTIDOGLYCAN ENDO-BETA-N-ACETYLGLUCOSAMINIDASE"/>
    <property type="match status" value="1"/>
</dbReference>
<evidence type="ECO:0000259" key="2">
    <source>
        <dbReference type="PROSITE" id="PS51272"/>
    </source>
</evidence>
<dbReference type="SMART" id="SM00635">
    <property type="entry name" value="BID_2"/>
    <property type="match status" value="1"/>
</dbReference>
<proteinExistence type="predicted"/>
<comment type="caution">
    <text evidence="3">The sequence shown here is derived from an EMBL/GenBank/DDBJ whole genome shotgun (WGS) entry which is preliminary data.</text>
</comment>
<accession>A0A9X4KG27</accession>
<dbReference type="InterPro" id="IPR001119">
    <property type="entry name" value="SLH_dom"/>
</dbReference>
<reference evidence="3 4" key="1">
    <citation type="submission" date="2022-10" db="EMBL/GenBank/DDBJ databases">
        <title>Comparative genomic analysis of Cohnella hashimotonis sp. nov., isolated from the International Space Station.</title>
        <authorList>
            <person name="Simpson A."/>
            <person name="Venkateswaran K."/>
        </authorList>
    </citation>
    <scope>NUCLEOTIDE SEQUENCE [LARGE SCALE GENOMIC DNA]</scope>
    <source>
        <strain evidence="3 4">DSM 18997</strain>
    </source>
</reference>
<protein>
    <submittedName>
        <fullName evidence="3">S-layer homology domain-containing protein</fullName>
    </submittedName>
</protein>
<evidence type="ECO:0000256" key="1">
    <source>
        <dbReference type="SAM" id="MobiDB-lite"/>
    </source>
</evidence>
<evidence type="ECO:0000313" key="3">
    <source>
        <dbReference type="EMBL" id="MDG0791306.1"/>
    </source>
</evidence>
<dbReference type="InterPro" id="IPR051465">
    <property type="entry name" value="Cell_Envelope_Struct_Comp"/>
</dbReference>
<dbReference type="InterPro" id="IPR008964">
    <property type="entry name" value="Invasin/intimin_cell_adhesion"/>
</dbReference>
<feature type="domain" description="SLH" evidence="2">
    <location>
        <begin position="228"/>
        <end position="285"/>
    </location>
</feature>
<dbReference type="PROSITE" id="PS51272">
    <property type="entry name" value="SLH"/>
    <property type="match status" value="3"/>
</dbReference>
<dbReference type="RefSeq" id="WP_277565067.1">
    <property type="nucleotide sequence ID" value="NZ_JAPDHZ010000002.1"/>
</dbReference>
<dbReference type="Pfam" id="PF00395">
    <property type="entry name" value="SLH"/>
    <property type="match status" value="3"/>
</dbReference>
<feature type="region of interest" description="Disordered" evidence="1">
    <location>
        <begin position="159"/>
        <end position="211"/>
    </location>
</feature>
<feature type="domain" description="SLH" evidence="2">
    <location>
        <begin position="286"/>
        <end position="349"/>
    </location>
</feature>
<dbReference type="EMBL" id="JAPDHZ010000002">
    <property type="protein sequence ID" value="MDG0791306.1"/>
    <property type="molecule type" value="Genomic_DNA"/>
</dbReference>
<dbReference type="Gene3D" id="2.60.40.1080">
    <property type="match status" value="1"/>
</dbReference>
<dbReference type="Proteomes" id="UP001153387">
    <property type="component" value="Unassembled WGS sequence"/>
</dbReference>
<feature type="compositionally biased region" description="Gly residues" evidence="1">
    <location>
        <begin position="178"/>
        <end position="197"/>
    </location>
</feature>
<sequence>MSTNGTDWEVVDSFSGTTGVGYVQYRTDLETLKSARYAAVRSITPNGPAQPGGQMVVTEFEVYELASPEVLTPSSPTLTGLDITPDPVSLMAGLSQALTVKAKYSDNNETDVTGSAIYSTDNSSIATVSSAGNVASVAAGTTSVTAAFGGKTKTVQVTVTSGNNGTGNGSNGTETGNGSNGTGTGSSGTSGGNGSGSGLQPTPTRPVFNDKVDPDVVRSIVARGKNASAVTFTDVAPSSWSAAVIENAARMGIVSGFANGAFKPDANVTRAEFATMLVRAFGLAPAGSALFKDTQGHWAANAIAALNDLGIISGYGDGTFRPDQPISRAEIVVMLARLTNYVPATTSQFSDVESNWAADAIGAFAAAGIVSGKGEGKFAPASSATRAESVAILVRLLEKLLVQE</sequence>
<gene>
    <name evidence="3" type="ORF">OMP38_10785</name>
</gene>
<keyword evidence="4" id="KW-1185">Reference proteome</keyword>
<dbReference type="Pfam" id="PF02368">
    <property type="entry name" value="Big_2"/>
    <property type="match status" value="1"/>
</dbReference>
<dbReference type="PANTHER" id="PTHR43308">
    <property type="entry name" value="OUTER MEMBRANE PROTEIN ALPHA-RELATED"/>
    <property type="match status" value="1"/>
</dbReference>
<dbReference type="InterPro" id="IPR003343">
    <property type="entry name" value="Big_2"/>
</dbReference>
<dbReference type="SUPFAM" id="SSF49373">
    <property type="entry name" value="Invasin/intimin cell-adhesion fragments"/>
    <property type="match status" value="1"/>
</dbReference>
<evidence type="ECO:0000313" key="4">
    <source>
        <dbReference type="Proteomes" id="UP001153387"/>
    </source>
</evidence>
<name>A0A9X4KG27_9BACL</name>
<feature type="domain" description="SLH" evidence="2">
    <location>
        <begin position="350"/>
        <end position="404"/>
    </location>
</feature>